<dbReference type="EMBL" id="GBXM01105986">
    <property type="protein sequence ID" value="JAH02591.1"/>
    <property type="molecule type" value="Transcribed_RNA"/>
</dbReference>
<sequence>MGKKRYRNLLMSVLRLALLQKL</sequence>
<reference evidence="1" key="2">
    <citation type="journal article" date="2015" name="Fish Shellfish Immunol.">
        <title>Early steps in the European eel (Anguilla anguilla)-Vibrio vulnificus interaction in the gills: Role of the RtxA13 toxin.</title>
        <authorList>
            <person name="Callol A."/>
            <person name="Pajuelo D."/>
            <person name="Ebbesson L."/>
            <person name="Teles M."/>
            <person name="MacKenzie S."/>
            <person name="Amaro C."/>
        </authorList>
    </citation>
    <scope>NUCLEOTIDE SEQUENCE</scope>
</reference>
<evidence type="ECO:0000313" key="1">
    <source>
        <dbReference type="EMBL" id="JAH02591.1"/>
    </source>
</evidence>
<accession>A0A0E9PD57</accession>
<name>A0A0E9PD57_ANGAN</name>
<reference evidence="1" key="1">
    <citation type="submission" date="2014-11" db="EMBL/GenBank/DDBJ databases">
        <authorList>
            <person name="Amaro Gonzalez C."/>
        </authorList>
    </citation>
    <scope>NUCLEOTIDE SEQUENCE</scope>
</reference>
<organism evidence="1">
    <name type="scientific">Anguilla anguilla</name>
    <name type="common">European freshwater eel</name>
    <name type="synonym">Muraena anguilla</name>
    <dbReference type="NCBI Taxonomy" id="7936"/>
    <lineage>
        <taxon>Eukaryota</taxon>
        <taxon>Metazoa</taxon>
        <taxon>Chordata</taxon>
        <taxon>Craniata</taxon>
        <taxon>Vertebrata</taxon>
        <taxon>Euteleostomi</taxon>
        <taxon>Actinopterygii</taxon>
        <taxon>Neopterygii</taxon>
        <taxon>Teleostei</taxon>
        <taxon>Anguilliformes</taxon>
        <taxon>Anguillidae</taxon>
        <taxon>Anguilla</taxon>
    </lineage>
</organism>
<proteinExistence type="predicted"/>
<dbReference type="AlphaFoldDB" id="A0A0E9PD57"/>
<protein>
    <submittedName>
        <fullName evidence="1">Uncharacterized protein</fullName>
    </submittedName>
</protein>